<evidence type="ECO:0000313" key="2">
    <source>
        <dbReference type="EMBL" id="KAL0454267.1"/>
    </source>
</evidence>
<accession>A0AAW2XJR9</accession>
<proteinExistence type="predicted"/>
<reference evidence="2" key="1">
    <citation type="submission" date="2020-06" db="EMBL/GenBank/DDBJ databases">
        <authorList>
            <person name="Li T."/>
            <person name="Hu X."/>
            <person name="Zhang T."/>
            <person name="Song X."/>
            <person name="Zhang H."/>
            <person name="Dai N."/>
            <person name="Sheng W."/>
            <person name="Hou X."/>
            <person name="Wei L."/>
        </authorList>
    </citation>
    <scope>NUCLEOTIDE SEQUENCE</scope>
    <source>
        <strain evidence="2">KEN1</strain>
        <tissue evidence="2">Leaf</tissue>
    </source>
</reference>
<dbReference type="InterPro" id="IPR043128">
    <property type="entry name" value="Rev_trsase/Diguanyl_cyclase"/>
</dbReference>
<dbReference type="PANTHER" id="PTHR24559">
    <property type="entry name" value="TRANSPOSON TY3-I GAG-POL POLYPROTEIN"/>
    <property type="match status" value="1"/>
</dbReference>
<comment type="caution">
    <text evidence="2">The sequence shown here is derived from an EMBL/GenBank/DDBJ whole genome shotgun (WGS) entry which is preliminary data.</text>
</comment>
<feature type="domain" description="Reverse transcriptase" evidence="1">
    <location>
        <begin position="12"/>
        <end position="100"/>
    </location>
</feature>
<dbReference type="Gene3D" id="3.30.70.270">
    <property type="match status" value="1"/>
</dbReference>
<reference evidence="2" key="2">
    <citation type="journal article" date="2024" name="Plant">
        <title>Genomic evolution and insights into agronomic trait innovations of Sesamum species.</title>
        <authorList>
            <person name="Miao H."/>
            <person name="Wang L."/>
            <person name="Qu L."/>
            <person name="Liu H."/>
            <person name="Sun Y."/>
            <person name="Le M."/>
            <person name="Wang Q."/>
            <person name="Wei S."/>
            <person name="Zheng Y."/>
            <person name="Lin W."/>
            <person name="Duan Y."/>
            <person name="Cao H."/>
            <person name="Xiong S."/>
            <person name="Wang X."/>
            <person name="Wei L."/>
            <person name="Li C."/>
            <person name="Ma Q."/>
            <person name="Ju M."/>
            <person name="Zhao R."/>
            <person name="Li G."/>
            <person name="Mu C."/>
            <person name="Tian Q."/>
            <person name="Mei H."/>
            <person name="Zhang T."/>
            <person name="Gao T."/>
            <person name="Zhang H."/>
        </authorList>
    </citation>
    <scope>NUCLEOTIDE SEQUENCE</scope>
    <source>
        <strain evidence="2">KEN1</strain>
    </source>
</reference>
<dbReference type="InterPro" id="IPR000477">
    <property type="entry name" value="RT_dom"/>
</dbReference>
<sequence>MTRSELATSYQGGTYCYIVMPFEKNAGASHQHLVDRMFQKQIGHNMEVYVDDMLGMNHQVDQHITDLAETFSALKKYHLKLNLAKCMFGVRRGKFLGYKVIEKGIEVNLDKVRTI</sequence>
<evidence type="ECO:0000259" key="1">
    <source>
        <dbReference type="Pfam" id="PF00078"/>
    </source>
</evidence>
<dbReference type="Pfam" id="PF00078">
    <property type="entry name" value="RVT_1"/>
    <property type="match status" value="1"/>
</dbReference>
<name>A0AAW2XJR9_9LAMI</name>
<dbReference type="EMBL" id="JACGWN010000003">
    <property type="protein sequence ID" value="KAL0454267.1"/>
    <property type="molecule type" value="Genomic_DNA"/>
</dbReference>
<dbReference type="InterPro" id="IPR043502">
    <property type="entry name" value="DNA/RNA_pol_sf"/>
</dbReference>
<protein>
    <recommendedName>
        <fullName evidence="1">Reverse transcriptase domain-containing protein</fullName>
    </recommendedName>
</protein>
<dbReference type="InterPro" id="IPR053134">
    <property type="entry name" value="RNA-dir_DNA_polymerase"/>
</dbReference>
<dbReference type="PANTHER" id="PTHR24559:SF430">
    <property type="entry name" value="RNA-DIRECTED DNA POLYMERASE"/>
    <property type="match status" value="1"/>
</dbReference>
<dbReference type="SUPFAM" id="SSF56672">
    <property type="entry name" value="DNA/RNA polymerases"/>
    <property type="match status" value="1"/>
</dbReference>
<dbReference type="CDD" id="cd01647">
    <property type="entry name" value="RT_LTR"/>
    <property type="match status" value="1"/>
</dbReference>
<gene>
    <name evidence="2" type="ORF">Slati_0765900</name>
</gene>
<organism evidence="2">
    <name type="scientific">Sesamum latifolium</name>
    <dbReference type="NCBI Taxonomy" id="2727402"/>
    <lineage>
        <taxon>Eukaryota</taxon>
        <taxon>Viridiplantae</taxon>
        <taxon>Streptophyta</taxon>
        <taxon>Embryophyta</taxon>
        <taxon>Tracheophyta</taxon>
        <taxon>Spermatophyta</taxon>
        <taxon>Magnoliopsida</taxon>
        <taxon>eudicotyledons</taxon>
        <taxon>Gunneridae</taxon>
        <taxon>Pentapetalae</taxon>
        <taxon>asterids</taxon>
        <taxon>lamiids</taxon>
        <taxon>Lamiales</taxon>
        <taxon>Pedaliaceae</taxon>
        <taxon>Sesamum</taxon>
    </lineage>
</organism>
<dbReference type="AlphaFoldDB" id="A0AAW2XJR9"/>